<dbReference type="Pfam" id="PF02604">
    <property type="entry name" value="PhdYeFM_antitox"/>
    <property type="match status" value="1"/>
</dbReference>
<dbReference type="AlphaFoldDB" id="A0A2M6WZU2"/>
<dbReference type="EMBL" id="PEZP01000019">
    <property type="protein sequence ID" value="PIT98275.1"/>
    <property type="molecule type" value="Genomic_DNA"/>
</dbReference>
<organism evidence="4 5">
    <name type="scientific">Candidatus Andersenbacteria bacterium CG10_big_fil_rev_8_21_14_0_10_54_11</name>
    <dbReference type="NCBI Taxonomy" id="1974485"/>
    <lineage>
        <taxon>Bacteria</taxon>
        <taxon>Candidatus Anderseniibacteriota</taxon>
    </lineage>
</organism>
<evidence type="ECO:0000256" key="2">
    <source>
        <dbReference type="RuleBase" id="RU362080"/>
    </source>
</evidence>
<protein>
    <recommendedName>
        <fullName evidence="2">Antitoxin</fullName>
    </recommendedName>
</protein>
<gene>
    <name evidence="4" type="ORF">COT71_01615</name>
</gene>
<reference evidence="5" key="1">
    <citation type="submission" date="2017-09" db="EMBL/GenBank/DDBJ databases">
        <title>Depth-based differentiation of microbial function through sediment-hosted aquifers and enrichment of novel symbionts in the deep terrestrial subsurface.</title>
        <authorList>
            <person name="Probst A.J."/>
            <person name="Ladd B."/>
            <person name="Jarett J.K."/>
            <person name="Geller-Mcgrath D.E."/>
            <person name="Sieber C.M.K."/>
            <person name="Emerson J.B."/>
            <person name="Anantharaman K."/>
            <person name="Thomas B.C."/>
            <person name="Malmstrom R."/>
            <person name="Stieglmeier M."/>
            <person name="Klingl A."/>
            <person name="Woyke T."/>
            <person name="Ryan C.M."/>
            <person name="Banfield J.F."/>
        </authorList>
    </citation>
    <scope>NUCLEOTIDE SEQUENCE [LARGE SCALE GENOMIC DNA]</scope>
</reference>
<feature type="region of interest" description="Disordered" evidence="3">
    <location>
        <begin position="88"/>
        <end position="113"/>
    </location>
</feature>
<dbReference type="SUPFAM" id="SSF143120">
    <property type="entry name" value="YefM-like"/>
    <property type="match status" value="1"/>
</dbReference>
<dbReference type="Proteomes" id="UP000230731">
    <property type="component" value="Unassembled WGS sequence"/>
</dbReference>
<dbReference type="PANTHER" id="PTHR33713:SF10">
    <property type="entry name" value="ANTITOXIN YAFN"/>
    <property type="match status" value="1"/>
</dbReference>
<evidence type="ECO:0000313" key="4">
    <source>
        <dbReference type="EMBL" id="PIT98275.1"/>
    </source>
</evidence>
<evidence type="ECO:0000313" key="5">
    <source>
        <dbReference type="Proteomes" id="UP000230731"/>
    </source>
</evidence>
<name>A0A2M6WZU2_9BACT</name>
<comment type="caution">
    <text evidence="4">The sequence shown here is derived from an EMBL/GenBank/DDBJ whole genome shotgun (WGS) entry which is preliminary data.</text>
</comment>
<comment type="similarity">
    <text evidence="1 2">Belongs to the phD/YefM antitoxin family.</text>
</comment>
<dbReference type="Gene3D" id="3.40.1620.10">
    <property type="entry name" value="YefM-like domain"/>
    <property type="match status" value="1"/>
</dbReference>
<evidence type="ECO:0000256" key="3">
    <source>
        <dbReference type="SAM" id="MobiDB-lite"/>
    </source>
</evidence>
<sequence length="113" mass="13280">MNAKNTMSITEARKRIFELTENVQRPGTVYTFTQKGRPKAVMISAEEFEALVETIEAYRQFPDLDQDSKEAWEQFKRGQTVSLEEIAKRIKKQPNHVARRRAKKGTKRPRTRR</sequence>
<dbReference type="PANTHER" id="PTHR33713">
    <property type="entry name" value="ANTITOXIN YAFN-RELATED"/>
    <property type="match status" value="1"/>
</dbReference>
<comment type="function">
    <text evidence="2">Antitoxin component of a type II toxin-antitoxin (TA) system.</text>
</comment>
<dbReference type="InterPro" id="IPR006442">
    <property type="entry name" value="Antitoxin_Phd/YefM"/>
</dbReference>
<proteinExistence type="inferred from homology"/>
<feature type="compositionally biased region" description="Basic residues" evidence="3">
    <location>
        <begin position="89"/>
        <end position="113"/>
    </location>
</feature>
<accession>A0A2M6WZU2</accession>
<dbReference type="NCBIfam" id="TIGR01552">
    <property type="entry name" value="phd_fam"/>
    <property type="match status" value="1"/>
</dbReference>
<dbReference type="InterPro" id="IPR051405">
    <property type="entry name" value="phD/YefM_antitoxin"/>
</dbReference>
<dbReference type="InterPro" id="IPR036165">
    <property type="entry name" value="YefM-like_sf"/>
</dbReference>
<evidence type="ECO:0000256" key="1">
    <source>
        <dbReference type="ARBA" id="ARBA00009981"/>
    </source>
</evidence>